<dbReference type="OrthoDB" id="9815108at2"/>
<dbReference type="Gene3D" id="2.60.120.260">
    <property type="entry name" value="Galactose-binding domain-like"/>
    <property type="match status" value="2"/>
</dbReference>
<dbReference type="Proteomes" id="UP000199537">
    <property type="component" value="Unassembled WGS sequence"/>
</dbReference>
<dbReference type="Pfam" id="PF17389">
    <property type="entry name" value="Bac_rhamnosid6H"/>
    <property type="match status" value="1"/>
</dbReference>
<dbReference type="GO" id="GO:0005975">
    <property type="term" value="P:carbohydrate metabolic process"/>
    <property type="evidence" value="ECO:0007669"/>
    <property type="project" value="InterPro"/>
</dbReference>
<dbReference type="InterPro" id="IPR035396">
    <property type="entry name" value="Bac_rhamnosid6H"/>
</dbReference>
<feature type="domain" description="Alpha-L-rhamnosidase six-hairpin glycosidase" evidence="2">
    <location>
        <begin position="387"/>
        <end position="710"/>
    </location>
</feature>
<dbReference type="AlphaFoldDB" id="A0A1I7NMQ3"/>
<name>A0A1I7NMQ3_9BACT</name>
<feature type="domain" description="Alpha-L-rhamnosidase C-terminal" evidence="3">
    <location>
        <begin position="719"/>
        <end position="774"/>
    </location>
</feature>
<dbReference type="Gene3D" id="1.50.10.10">
    <property type="match status" value="1"/>
</dbReference>
<dbReference type="Pfam" id="PF08531">
    <property type="entry name" value="Bac_rhamnosid_N"/>
    <property type="match status" value="1"/>
</dbReference>
<organism evidence="4 5">
    <name type="scientific">Thermoflavifilum thermophilum</name>
    <dbReference type="NCBI Taxonomy" id="1393122"/>
    <lineage>
        <taxon>Bacteria</taxon>
        <taxon>Pseudomonadati</taxon>
        <taxon>Bacteroidota</taxon>
        <taxon>Chitinophagia</taxon>
        <taxon>Chitinophagales</taxon>
        <taxon>Chitinophagaceae</taxon>
        <taxon>Thermoflavifilum</taxon>
    </lineage>
</organism>
<proteinExistence type="predicted"/>
<protein>
    <submittedName>
        <fullName evidence="4">Alpha-L-rhamnosidase N-terminal domain-containing protein</fullName>
    </submittedName>
</protein>
<feature type="domain" description="Bacterial alpha-L-rhamnosidase N-terminal" evidence="1">
    <location>
        <begin position="68"/>
        <end position="215"/>
    </location>
</feature>
<dbReference type="InterPro" id="IPR008979">
    <property type="entry name" value="Galactose-bd-like_sf"/>
</dbReference>
<evidence type="ECO:0000313" key="5">
    <source>
        <dbReference type="Proteomes" id="UP000199537"/>
    </source>
</evidence>
<dbReference type="Pfam" id="PF17390">
    <property type="entry name" value="Bac_rhamnosid_C"/>
    <property type="match status" value="1"/>
</dbReference>
<dbReference type="RefSeq" id="WP_092460718.1">
    <property type="nucleotide sequence ID" value="NZ_FPCJ01000001.1"/>
</dbReference>
<gene>
    <name evidence="4" type="ORF">SAMN05660895_2357</name>
</gene>
<accession>A0A1I7NMQ3</accession>
<dbReference type="SUPFAM" id="SSF48208">
    <property type="entry name" value="Six-hairpin glycosidases"/>
    <property type="match status" value="1"/>
</dbReference>
<reference evidence="5" key="1">
    <citation type="submission" date="2016-10" db="EMBL/GenBank/DDBJ databases">
        <authorList>
            <person name="Varghese N."/>
            <person name="Submissions S."/>
        </authorList>
    </citation>
    <scope>NUCLEOTIDE SEQUENCE [LARGE SCALE GENOMIC DNA]</scope>
    <source>
        <strain evidence="5">DSM 14807</strain>
    </source>
</reference>
<evidence type="ECO:0000259" key="3">
    <source>
        <dbReference type="Pfam" id="PF17390"/>
    </source>
</evidence>
<evidence type="ECO:0000313" key="4">
    <source>
        <dbReference type="EMBL" id="SFV35927.1"/>
    </source>
</evidence>
<keyword evidence="5" id="KW-1185">Reference proteome</keyword>
<dbReference type="PANTHER" id="PTHR34987:SF2">
    <property type="entry name" value="B, PUTATIVE (AFU_ORTHOLOGUE AFUA_7G05040)-RELATED"/>
    <property type="match status" value="1"/>
</dbReference>
<evidence type="ECO:0000259" key="1">
    <source>
        <dbReference type="Pfam" id="PF08531"/>
    </source>
</evidence>
<dbReference type="SUPFAM" id="SSF49785">
    <property type="entry name" value="Galactose-binding domain-like"/>
    <property type="match status" value="1"/>
</dbReference>
<dbReference type="InterPro" id="IPR013737">
    <property type="entry name" value="Bac_rhamnosid_N"/>
</dbReference>
<dbReference type="InterPro" id="IPR012341">
    <property type="entry name" value="6hp_glycosidase-like_sf"/>
</dbReference>
<dbReference type="PANTHER" id="PTHR34987">
    <property type="entry name" value="C, PUTATIVE (AFU_ORTHOLOGUE AFUA_3G02880)-RELATED"/>
    <property type="match status" value="1"/>
</dbReference>
<dbReference type="Gene3D" id="2.60.420.10">
    <property type="entry name" value="Maltose phosphorylase, domain 3"/>
    <property type="match status" value="1"/>
</dbReference>
<dbReference type="InterPro" id="IPR035398">
    <property type="entry name" value="Bac_rhamnosid_C"/>
</dbReference>
<sequence>MFNKHWIWLTGITVALSFQAIAQSLPFNERFKHQYWPAHWICCPDVPASAYGVFHFRKTFQLDTVPAQLIIHVTADNRYHLFVNGHDVGRGPARGDTYNWNVETYDIAPYLQQGKNVLAAMVWNMGEYAPMAQISARTGFLLQADDTAWDKLNTNRSWKVLHDTAYLPCATETAARLHTYLVTGPGDAVRAADYPWGWEQTDYDDHAWRQAADVPAAAVPAGVGSDNVWTLVPSPIPQMEYRPQRLQAIRLSATQGKEFTIRDTFIQPSHPLQIPAHQQVKIILDQGQETVAYPVLLVSGGAGASIRITYAEAAVDSNGQKGNRNEIKGKEILGLYDEFYPDGGNERRFSPLWIRAYRYIQLDITTAGNPLTLEDFYGIYTGYPFHRLATFASNDSSLQAIWRVGWHTARLCAGETYFDCPYYEQLQYEGDTRIQALISLYNTGDDRLMRKAIHDFYDSRTPNGLTQGRFPSHRLQIIPPYSLFWISMLHDYWMLRPDTEFVKSYLSGLQPILSWYEAHVDPAYNMLGPMDWWSFVDWAATFPGGVPAGATDGHSAILTCQFIYTLHQAADLLDAFGFTHQAAHYSQLAFRLSQGVFTHCFDMQRMEMANTPEKEQFSQHASILAVLADVIPAQWQKQVMQKVLTDTALDQVTFYFRFYLIQALVKAGLADNYLNQLSPWLDMLKIGLTTFAEKPEPTRSDCHAWSACPAYDFLATLCGIRPAAPGFAKVAITPHLGSLTHLVASMPHPQGIIQVEFFQDKKGKLTGSISLPQQLNGYLEWKGIRMNLHGGQQSINLP</sequence>
<dbReference type="InterPro" id="IPR008928">
    <property type="entry name" value="6-hairpin_glycosidase_sf"/>
</dbReference>
<evidence type="ECO:0000259" key="2">
    <source>
        <dbReference type="Pfam" id="PF17389"/>
    </source>
</evidence>
<dbReference type="EMBL" id="FPCJ01000001">
    <property type="protein sequence ID" value="SFV35927.1"/>
    <property type="molecule type" value="Genomic_DNA"/>
</dbReference>
<dbReference type="STRING" id="1393122.SAMN05660895_2357"/>